<feature type="domain" description="FAD-binding PCMH-type" evidence="8">
    <location>
        <begin position="40"/>
        <end position="217"/>
    </location>
</feature>
<keyword evidence="10" id="KW-1185">Reference proteome</keyword>
<dbReference type="InterPro" id="IPR036318">
    <property type="entry name" value="FAD-bd_PCMH-like_sf"/>
</dbReference>
<dbReference type="InterPro" id="IPR004113">
    <property type="entry name" value="FAD-bd_oxidored_4_C"/>
</dbReference>
<dbReference type="InterPro" id="IPR016164">
    <property type="entry name" value="FAD-linked_Oxase-like_C"/>
</dbReference>
<protein>
    <recommendedName>
        <fullName evidence="7">D-lactate dehydrogenase (cytochrome)</fullName>
        <ecNumber evidence="7">1.1.2.4</ecNumber>
    </recommendedName>
</protein>
<dbReference type="InterPro" id="IPR016171">
    <property type="entry name" value="Vanillyl_alc_oxidase_C-sub2"/>
</dbReference>
<evidence type="ECO:0000256" key="5">
    <source>
        <dbReference type="ARBA" id="ARBA00022946"/>
    </source>
</evidence>
<name>A0ABW5V9Q5_9BACI</name>
<dbReference type="RefSeq" id="WP_382394238.1">
    <property type="nucleotide sequence ID" value="NZ_JBHUNA010000024.1"/>
</dbReference>
<gene>
    <name evidence="9" type="ORF">ACFSUO_11560</name>
</gene>
<keyword evidence="5" id="KW-0809">Transit peptide</keyword>
<evidence type="ECO:0000313" key="9">
    <source>
        <dbReference type="EMBL" id="MFD2761589.1"/>
    </source>
</evidence>
<evidence type="ECO:0000259" key="8">
    <source>
        <dbReference type="PROSITE" id="PS51387"/>
    </source>
</evidence>
<keyword evidence="4" id="KW-0274">FAD</keyword>
<dbReference type="SUPFAM" id="SSF55103">
    <property type="entry name" value="FAD-linked oxidases, C-terminal domain"/>
    <property type="match status" value="1"/>
</dbReference>
<dbReference type="EMBL" id="JBHUNA010000024">
    <property type="protein sequence ID" value="MFD2761589.1"/>
    <property type="molecule type" value="Genomic_DNA"/>
</dbReference>
<dbReference type="Gene3D" id="3.30.465.10">
    <property type="match status" value="1"/>
</dbReference>
<evidence type="ECO:0000256" key="7">
    <source>
        <dbReference type="ARBA" id="ARBA00038897"/>
    </source>
</evidence>
<evidence type="ECO:0000256" key="1">
    <source>
        <dbReference type="ARBA" id="ARBA00001974"/>
    </source>
</evidence>
<comment type="caution">
    <text evidence="9">The sequence shown here is derived from an EMBL/GenBank/DDBJ whole genome shotgun (WGS) entry which is preliminary data.</text>
</comment>
<dbReference type="Gene3D" id="3.30.70.2740">
    <property type="match status" value="1"/>
</dbReference>
<proteinExistence type="inferred from homology"/>
<comment type="cofactor">
    <cofactor evidence="1">
        <name>FAD</name>
        <dbReference type="ChEBI" id="CHEBI:57692"/>
    </cofactor>
</comment>
<organism evidence="9 10">
    <name type="scientific">Lentibacillus juripiscarius</name>
    <dbReference type="NCBI Taxonomy" id="257446"/>
    <lineage>
        <taxon>Bacteria</taxon>
        <taxon>Bacillati</taxon>
        <taxon>Bacillota</taxon>
        <taxon>Bacilli</taxon>
        <taxon>Bacillales</taxon>
        <taxon>Bacillaceae</taxon>
        <taxon>Lentibacillus</taxon>
    </lineage>
</organism>
<evidence type="ECO:0000256" key="3">
    <source>
        <dbReference type="ARBA" id="ARBA00022630"/>
    </source>
</evidence>
<comment type="similarity">
    <text evidence="2">Belongs to the FAD-binding oxidoreductase/transferase type 4 family.</text>
</comment>
<dbReference type="Gene3D" id="1.10.45.10">
    <property type="entry name" value="Vanillyl-alcohol Oxidase, Chain A, domain 4"/>
    <property type="match status" value="1"/>
</dbReference>
<evidence type="ECO:0000256" key="2">
    <source>
        <dbReference type="ARBA" id="ARBA00008000"/>
    </source>
</evidence>
<dbReference type="InterPro" id="IPR016166">
    <property type="entry name" value="FAD-bd_PCMH"/>
</dbReference>
<dbReference type="PANTHER" id="PTHR11748:SF111">
    <property type="entry name" value="D-LACTATE DEHYDROGENASE, MITOCHONDRIAL-RELATED"/>
    <property type="match status" value="1"/>
</dbReference>
<dbReference type="Pfam" id="PF01565">
    <property type="entry name" value="FAD_binding_4"/>
    <property type="match status" value="1"/>
</dbReference>
<dbReference type="InterPro" id="IPR016169">
    <property type="entry name" value="FAD-bd_PCMH_sub2"/>
</dbReference>
<reference evidence="10" key="1">
    <citation type="journal article" date="2019" name="Int. J. Syst. Evol. Microbiol.">
        <title>The Global Catalogue of Microorganisms (GCM) 10K type strain sequencing project: providing services to taxonomists for standard genome sequencing and annotation.</title>
        <authorList>
            <consortium name="The Broad Institute Genomics Platform"/>
            <consortium name="The Broad Institute Genome Sequencing Center for Infectious Disease"/>
            <person name="Wu L."/>
            <person name="Ma J."/>
        </authorList>
    </citation>
    <scope>NUCLEOTIDE SEQUENCE [LARGE SCALE GENOMIC DNA]</scope>
    <source>
        <strain evidence="10">TISTR 1535</strain>
    </source>
</reference>
<sequence>MQETGRRMELVEELRGVLGGRVTVNETMLEQHSSDESYHSPHLPDVVVFPDNAEEVSDIMKLAARFDVPVVPYGYGSSLEGSVIPYQGGITIDFANMNNILEVRESDFLVRVQPGVTRSQLEKELKKYGLFFTVDPGADATLGGMAATNASGTTSVKYGIMRDQVLDMEVILADGSIIHTGSMAAKSSSGYNLNGLFVGSEGTLGCFTELTLKVIGIPEHIMAARAEFATADDAVDAVIAVMQAGIPVARVELVDEEAIKQMNLYSETNYHEVPTLFLELHGNEAGLQHDVQFMEEIVSDMNCRQIEFETDTAGRNKLWEARHHAAYAFIHNHPGRKQMVTDVCVPISELAGAVKDAREAVEASGLSGGIVGHVGDGNYHILLMLDPSDPAEIEKADQVNERIVGYALGCGGTCTGEHGVGTGKQKYQEQEHGESLRVMRKIKRALDPDDILNPGKIIE</sequence>
<dbReference type="Proteomes" id="UP001597502">
    <property type="component" value="Unassembled WGS sequence"/>
</dbReference>
<dbReference type="PANTHER" id="PTHR11748">
    <property type="entry name" value="D-LACTATE DEHYDROGENASE"/>
    <property type="match status" value="1"/>
</dbReference>
<dbReference type="SUPFAM" id="SSF56176">
    <property type="entry name" value="FAD-binding/transporter-associated domain-like"/>
    <property type="match status" value="1"/>
</dbReference>
<dbReference type="PROSITE" id="PS51387">
    <property type="entry name" value="FAD_PCMH"/>
    <property type="match status" value="1"/>
</dbReference>
<evidence type="ECO:0000256" key="4">
    <source>
        <dbReference type="ARBA" id="ARBA00022827"/>
    </source>
</evidence>
<dbReference type="Pfam" id="PF02913">
    <property type="entry name" value="FAD-oxidase_C"/>
    <property type="match status" value="1"/>
</dbReference>
<keyword evidence="3" id="KW-0285">Flavoprotein</keyword>
<keyword evidence="6" id="KW-0560">Oxidoreductase</keyword>
<evidence type="ECO:0000313" key="10">
    <source>
        <dbReference type="Proteomes" id="UP001597502"/>
    </source>
</evidence>
<evidence type="ECO:0000256" key="6">
    <source>
        <dbReference type="ARBA" id="ARBA00023002"/>
    </source>
</evidence>
<dbReference type="EC" id="1.1.2.4" evidence="7"/>
<accession>A0ABW5V9Q5</accession>
<dbReference type="InterPro" id="IPR006094">
    <property type="entry name" value="Oxid_FAD_bind_N"/>
</dbReference>